<dbReference type="Proteomes" id="UP000299102">
    <property type="component" value="Unassembled WGS sequence"/>
</dbReference>
<evidence type="ECO:0000259" key="2">
    <source>
        <dbReference type="PROSITE" id="PS51549"/>
    </source>
</evidence>
<evidence type="ECO:0000256" key="1">
    <source>
        <dbReference type="ARBA" id="ARBA00022737"/>
    </source>
</evidence>
<keyword evidence="1" id="KW-0677">Repeat</keyword>
<comment type="caution">
    <text evidence="3">The sequence shown here is derived from an EMBL/GenBank/DDBJ whole genome shotgun (WGS) entry which is preliminary data.</text>
</comment>
<keyword evidence="4" id="KW-1185">Reference proteome</keyword>
<evidence type="ECO:0000313" key="4">
    <source>
        <dbReference type="Proteomes" id="UP000299102"/>
    </source>
</evidence>
<dbReference type="PANTHER" id="PTHR24036">
    <property type="entry name" value="SKELETOR-RELATED"/>
    <property type="match status" value="1"/>
</dbReference>
<organism evidence="3 4">
    <name type="scientific">Eumeta variegata</name>
    <name type="common">Bagworm moth</name>
    <name type="synonym">Eumeta japonica</name>
    <dbReference type="NCBI Taxonomy" id="151549"/>
    <lineage>
        <taxon>Eukaryota</taxon>
        <taxon>Metazoa</taxon>
        <taxon>Ecdysozoa</taxon>
        <taxon>Arthropoda</taxon>
        <taxon>Hexapoda</taxon>
        <taxon>Insecta</taxon>
        <taxon>Pterygota</taxon>
        <taxon>Neoptera</taxon>
        <taxon>Endopterygota</taxon>
        <taxon>Lepidoptera</taxon>
        <taxon>Glossata</taxon>
        <taxon>Ditrysia</taxon>
        <taxon>Tineoidea</taxon>
        <taxon>Psychidae</taxon>
        <taxon>Oiketicinae</taxon>
        <taxon>Eumeta</taxon>
    </lineage>
</organism>
<dbReference type="InterPro" id="IPR052126">
    <property type="entry name" value="Spindle_Org/Thrombomodulin"/>
</dbReference>
<sequence>MSSTFSLPEQINAKFWVGRGDTPSPQGIRIPDENGKESPLRRYDRKTIVLTLPGELTVFDIGHFAVWCEAFTVNFGHVVLPAEQVAKVPPSLKMLGVSPQDLTRSIQKFHLEVTHVSTSADCSTTPARSWVSALPCVFLARLPPARRKCACRGPWRTRKFPRKKLNNASFIFITDVRRVSGSFLGKAGIGNCMVVKVAHPARRT</sequence>
<accession>A0A4C1VZA8</accession>
<dbReference type="EMBL" id="BGZK01000447">
    <property type="protein sequence ID" value="GBP44143.1"/>
    <property type="molecule type" value="Genomic_DNA"/>
</dbReference>
<dbReference type="PANTHER" id="PTHR24036:SF13">
    <property type="entry name" value="PROTEIN SKELETOR, ISOFORMS D_E"/>
    <property type="match status" value="1"/>
</dbReference>
<name>A0A4C1VZA8_EUMVA</name>
<reference evidence="3 4" key="1">
    <citation type="journal article" date="2019" name="Commun. Biol.">
        <title>The bagworm genome reveals a unique fibroin gene that provides high tensile strength.</title>
        <authorList>
            <person name="Kono N."/>
            <person name="Nakamura H."/>
            <person name="Ohtoshi R."/>
            <person name="Tomita M."/>
            <person name="Numata K."/>
            <person name="Arakawa K."/>
        </authorList>
    </citation>
    <scope>NUCLEOTIDE SEQUENCE [LARGE SCALE GENOMIC DNA]</scope>
</reference>
<dbReference type="AlphaFoldDB" id="A0A4C1VZA8"/>
<feature type="domain" description="DM13" evidence="2">
    <location>
        <begin position="1"/>
        <end position="81"/>
    </location>
</feature>
<protein>
    <recommendedName>
        <fullName evidence="2">DM13 domain-containing protein</fullName>
    </recommendedName>
</protein>
<dbReference type="SMART" id="SM00686">
    <property type="entry name" value="DM13"/>
    <property type="match status" value="1"/>
</dbReference>
<dbReference type="PROSITE" id="PS51549">
    <property type="entry name" value="DM13"/>
    <property type="match status" value="1"/>
</dbReference>
<proteinExistence type="predicted"/>
<gene>
    <name evidence="3" type="ORF">EVAR_81465_1</name>
</gene>
<dbReference type="Pfam" id="PF10517">
    <property type="entry name" value="DM13"/>
    <property type="match status" value="1"/>
</dbReference>
<evidence type="ECO:0000313" key="3">
    <source>
        <dbReference type="EMBL" id="GBP44143.1"/>
    </source>
</evidence>
<dbReference type="InterPro" id="IPR019545">
    <property type="entry name" value="DM13_domain"/>
</dbReference>
<dbReference type="OrthoDB" id="2448405at2759"/>